<dbReference type="AlphaFoldDB" id="A0A3P7L0K7"/>
<proteinExistence type="predicted"/>
<sequence>MTKKAYQEEVETEETAATHNYFIVTAVEVQGRYDEGRGMEFARAFKVEYWRPSLQGWASYKSEENTEVWTGLRLTSTSIIHQLITSITSQWHV</sequence>
<evidence type="ECO:0008006" key="3">
    <source>
        <dbReference type="Google" id="ProtNLM"/>
    </source>
</evidence>
<reference evidence="1 2" key="1">
    <citation type="submission" date="2018-11" db="EMBL/GenBank/DDBJ databases">
        <authorList>
            <consortium name="Pathogen Informatics"/>
        </authorList>
    </citation>
    <scope>NUCLEOTIDE SEQUENCE [LARGE SCALE GENOMIC DNA]</scope>
</reference>
<dbReference type="Proteomes" id="UP000270094">
    <property type="component" value="Unassembled WGS sequence"/>
</dbReference>
<dbReference type="Gene3D" id="2.60.120.260">
    <property type="entry name" value="Galactose-binding domain-like"/>
    <property type="match status" value="1"/>
</dbReference>
<keyword evidence="2" id="KW-1185">Reference proteome</keyword>
<protein>
    <recommendedName>
        <fullName evidence="3">F5/8 type C domain-containing protein</fullName>
    </recommendedName>
</protein>
<evidence type="ECO:0000313" key="2">
    <source>
        <dbReference type="Proteomes" id="UP000270094"/>
    </source>
</evidence>
<dbReference type="SUPFAM" id="SSF49785">
    <property type="entry name" value="Galactose-binding domain-like"/>
    <property type="match status" value="1"/>
</dbReference>
<dbReference type="EMBL" id="UYYB01027831">
    <property type="protein sequence ID" value="VDM72898.1"/>
    <property type="molecule type" value="Genomic_DNA"/>
</dbReference>
<accession>A0A3P7L0K7</accession>
<dbReference type="OrthoDB" id="6071166at2759"/>
<dbReference type="InterPro" id="IPR008979">
    <property type="entry name" value="Galactose-bd-like_sf"/>
</dbReference>
<name>A0A3P7L0K7_STRVU</name>
<evidence type="ECO:0000313" key="1">
    <source>
        <dbReference type="EMBL" id="VDM72898.1"/>
    </source>
</evidence>
<gene>
    <name evidence="1" type="ORF">SVUK_LOCUS7896</name>
</gene>
<organism evidence="1 2">
    <name type="scientific">Strongylus vulgaris</name>
    <name type="common">Blood worm</name>
    <dbReference type="NCBI Taxonomy" id="40348"/>
    <lineage>
        <taxon>Eukaryota</taxon>
        <taxon>Metazoa</taxon>
        <taxon>Ecdysozoa</taxon>
        <taxon>Nematoda</taxon>
        <taxon>Chromadorea</taxon>
        <taxon>Rhabditida</taxon>
        <taxon>Rhabditina</taxon>
        <taxon>Rhabditomorpha</taxon>
        <taxon>Strongyloidea</taxon>
        <taxon>Strongylidae</taxon>
        <taxon>Strongylus</taxon>
    </lineage>
</organism>